<dbReference type="AlphaFoldDB" id="A0AAW1Q9Y5"/>
<dbReference type="InterPro" id="IPR032675">
    <property type="entry name" value="LRR_dom_sf"/>
</dbReference>
<dbReference type="PANTHER" id="PTHR48007">
    <property type="entry name" value="LEUCINE-RICH REPEAT RECEPTOR-LIKE PROTEIN KINASE PXC1"/>
    <property type="match status" value="1"/>
</dbReference>
<dbReference type="InterPro" id="IPR001767">
    <property type="entry name" value="Hedgehog_Hint"/>
</dbReference>
<evidence type="ECO:0000313" key="5">
    <source>
        <dbReference type="Proteomes" id="UP001489004"/>
    </source>
</evidence>
<dbReference type="Gene3D" id="2.170.16.10">
    <property type="entry name" value="Hedgehog/Intein (Hint) domain"/>
    <property type="match status" value="1"/>
</dbReference>
<feature type="compositionally biased region" description="Basic and acidic residues" evidence="2">
    <location>
        <begin position="20"/>
        <end position="31"/>
    </location>
</feature>
<dbReference type="InterPro" id="IPR046959">
    <property type="entry name" value="PRK1-6/SRF4-like"/>
</dbReference>
<dbReference type="Pfam" id="PF00560">
    <property type="entry name" value="LRR_1"/>
    <property type="match status" value="2"/>
</dbReference>
<dbReference type="GO" id="GO:0016540">
    <property type="term" value="P:protein autoprocessing"/>
    <property type="evidence" value="ECO:0007669"/>
    <property type="project" value="InterPro"/>
</dbReference>
<feature type="compositionally biased region" description="Basic residues" evidence="2">
    <location>
        <begin position="44"/>
        <end position="53"/>
    </location>
</feature>
<dbReference type="Proteomes" id="UP001489004">
    <property type="component" value="Unassembled WGS sequence"/>
</dbReference>
<comment type="caution">
    <text evidence="4">The sequence shown here is derived from an EMBL/GenBank/DDBJ whole genome shotgun (WGS) entry which is preliminary data.</text>
</comment>
<protein>
    <recommendedName>
        <fullName evidence="3">Hedgehog protein Hint domain-containing protein</fullName>
    </recommendedName>
</protein>
<dbReference type="GO" id="GO:0005930">
    <property type="term" value="C:axoneme"/>
    <property type="evidence" value="ECO:0007669"/>
    <property type="project" value="UniProtKB-SubCell"/>
</dbReference>
<dbReference type="InterPro" id="IPR036844">
    <property type="entry name" value="Hint_dom_sf"/>
</dbReference>
<feature type="compositionally biased region" description="Acidic residues" evidence="2">
    <location>
        <begin position="57"/>
        <end position="84"/>
    </location>
</feature>
<name>A0AAW1Q9Y5_9CHLO</name>
<dbReference type="Pfam" id="PF01079">
    <property type="entry name" value="Hint"/>
    <property type="match status" value="1"/>
</dbReference>
<feature type="compositionally biased region" description="Low complexity" evidence="2">
    <location>
        <begin position="86"/>
        <end position="96"/>
    </location>
</feature>
<evidence type="ECO:0000259" key="3">
    <source>
        <dbReference type="Pfam" id="PF01079"/>
    </source>
</evidence>
<dbReference type="InterPro" id="IPR001611">
    <property type="entry name" value="Leu-rich_rpt"/>
</dbReference>
<dbReference type="EMBL" id="JALJOR010000004">
    <property type="protein sequence ID" value="KAK9818297.1"/>
    <property type="molecule type" value="Genomic_DNA"/>
</dbReference>
<feature type="region of interest" description="Disordered" evidence="2">
    <location>
        <begin position="1"/>
        <end position="145"/>
    </location>
</feature>
<dbReference type="CDD" id="cd00081">
    <property type="entry name" value="Hint"/>
    <property type="match status" value="1"/>
</dbReference>
<dbReference type="PANTHER" id="PTHR48007:SF4">
    <property type="entry name" value="LEUCINE-RICH REPEAT RECEPTOR-LIKE PROTEIN KINASE PXC1"/>
    <property type="match status" value="1"/>
</dbReference>
<evidence type="ECO:0000313" key="4">
    <source>
        <dbReference type="EMBL" id="KAK9818297.1"/>
    </source>
</evidence>
<dbReference type="SUPFAM" id="SSF51294">
    <property type="entry name" value="Hedgehog/intein (Hint) domain"/>
    <property type="match status" value="1"/>
</dbReference>
<evidence type="ECO:0000256" key="2">
    <source>
        <dbReference type="SAM" id="MobiDB-lite"/>
    </source>
</evidence>
<comment type="subcellular location">
    <subcellularLocation>
        <location evidence="1">Cytoplasm</location>
        <location evidence="1">Cytoskeleton</location>
        <location evidence="1">Cilium axoneme</location>
    </subcellularLocation>
</comment>
<sequence>MGRKRGRPSTQPDDWQGGDKGPDDMPESHDGWEEDPVEGEWMGRKRRHGHLKKPSWEDDGEGDDDGWDDGGDDDGDDDGWEEDANWGPPDDSWGPPDWDHPPHGWGHPTPRTPDPTHPPQGWQESPENFESPEMWDESPESHGQCDAMQRFGETTCTVCNQCFKRRAAPNVAKVVTFERFTDPATKKNMVTLQLKISDDMIGNTVCPVTDFTLRVRQTQTWVAANVFVPKTVVDGSCQPHYQHNCDAIETGLLNTMFWNTAVDLKTGKSTSTLSVTWAGNYGVADVFQTAWDTTIVNGLQQHLQLDSPVEDSLIFVVTTDCGCHHGFMTKREFTSMISGGWTQPIEASASVLAESSSSLGDGWRGGWANVPSGQQSFFDLATGLELTAAGCAGPFTAAISLTPSLLTPIMLVSQSAVTLSNNVNVGVKIKAGGKLAPGSYVQQLLIDFAGPAGSAACLSSLLDHLVTPDAVFTGMDAAVVDMDVRPSPKGTNSIQVTINVDVVVAPTVAKAAVLKSLMGLKHSLDPLGQVFSAWTPFGDFCTFPGLSCSPDGTLTGINLSKMGLAGSLPSYSAVWAGLRSLTTLNLAGNALTGEVPHELQQLINLYDLDLSGNKLSGCMPPEVQAFSAATRVLMSNNPGLCGGVPHPLAIKTCAMFDNTLTSFPCFNAPVELVMDGATEIPIGQDVQLLYTCEPDPLMLEHFNALAVFYQLTKAPGTGTLFSYTRNAALKPSDQVPLADLLTGRVRYQCPATGCANFDAFTFQVSVQQGDQWTIVVDAVQFLILNTAEPWGFPADTWTSVQDAKGVVSQVDLKDLQSGDRVKSVCDDGSVCYDTVYLLPVRKQGGFGSFVQIQTEQGNVVILAPDHYIPVTLVAGMSVSTASLTAAKNVKVGSYVWLEAPWDKTKLISGRVNAIVYISARGNVLPLTLKGKMLVNGVAVSTNVDASASDAEMYAALQAARNYYASAAALPNSTVLQATLNTIAGIISDILDSPSADIKTFPAKLDAALQQQAAAPAPGFIVGRH</sequence>
<accession>A0AAW1Q9Y5</accession>
<feature type="domain" description="Hedgehog protein Hint" evidence="3">
    <location>
        <begin position="808"/>
        <end position="941"/>
    </location>
</feature>
<dbReference type="Gene3D" id="3.80.10.10">
    <property type="entry name" value="Ribonuclease Inhibitor"/>
    <property type="match status" value="1"/>
</dbReference>
<proteinExistence type="predicted"/>
<keyword evidence="5" id="KW-1185">Reference proteome</keyword>
<organism evidence="4 5">
    <name type="scientific">[Myrmecia] bisecta</name>
    <dbReference type="NCBI Taxonomy" id="41462"/>
    <lineage>
        <taxon>Eukaryota</taxon>
        <taxon>Viridiplantae</taxon>
        <taxon>Chlorophyta</taxon>
        <taxon>core chlorophytes</taxon>
        <taxon>Trebouxiophyceae</taxon>
        <taxon>Trebouxiales</taxon>
        <taxon>Trebouxiaceae</taxon>
        <taxon>Myrmecia</taxon>
    </lineage>
</organism>
<reference evidence="4 5" key="1">
    <citation type="journal article" date="2024" name="Nat. Commun.">
        <title>Phylogenomics reveals the evolutionary origins of lichenization in chlorophyte algae.</title>
        <authorList>
            <person name="Puginier C."/>
            <person name="Libourel C."/>
            <person name="Otte J."/>
            <person name="Skaloud P."/>
            <person name="Haon M."/>
            <person name="Grisel S."/>
            <person name="Petersen M."/>
            <person name="Berrin J.G."/>
            <person name="Delaux P.M."/>
            <person name="Dal Grande F."/>
            <person name="Keller J."/>
        </authorList>
    </citation>
    <scope>NUCLEOTIDE SEQUENCE [LARGE SCALE GENOMIC DNA]</scope>
    <source>
        <strain evidence="4 5">SAG 2043</strain>
    </source>
</reference>
<dbReference type="SUPFAM" id="SSF52058">
    <property type="entry name" value="L domain-like"/>
    <property type="match status" value="1"/>
</dbReference>
<gene>
    <name evidence="4" type="ORF">WJX72_010216</name>
</gene>
<evidence type="ECO:0000256" key="1">
    <source>
        <dbReference type="ARBA" id="ARBA00004430"/>
    </source>
</evidence>